<dbReference type="InterPro" id="IPR024087">
    <property type="entry name" value="Creatininase-like_sf"/>
</dbReference>
<keyword evidence="8" id="KW-1185">Reference proteome</keyword>
<evidence type="ECO:0000313" key="9">
    <source>
        <dbReference type="Proteomes" id="UP000278036"/>
    </source>
</evidence>
<proteinExistence type="inferred from homology"/>
<evidence type="ECO:0000256" key="2">
    <source>
        <dbReference type="ARBA" id="ARBA00022723"/>
    </source>
</evidence>
<dbReference type="OrthoDB" id="9801445at2"/>
<gene>
    <name evidence="6" type="ORF">D6Z83_10990</name>
    <name evidence="7" type="ORF">EBE87_23745</name>
</gene>
<dbReference type="SUPFAM" id="SSF102215">
    <property type="entry name" value="Creatininase"/>
    <property type="match status" value="1"/>
</dbReference>
<dbReference type="Proteomes" id="UP000278036">
    <property type="component" value="Unassembled WGS sequence"/>
</dbReference>
<dbReference type="GO" id="GO:0016811">
    <property type="term" value="F:hydrolase activity, acting on carbon-nitrogen (but not peptide) bonds, in linear amides"/>
    <property type="evidence" value="ECO:0007669"/>
    <property type="project" value="TreeGrafter"/>
</dbReference>
<comment type="similarity">
    <text evidence="5">Belongs to the creatininase superfamily.</text>
</comment>
<dbReference type="AlphaFoldDB" id="A0A3A9JKA5"/>
<evidence type="ECO:0000256" key="4">
    <source>
        <dbReference type="ARBA" id="ARBA00022833"/>
    </source>
</evidence>
<dbReference type="InterPro" id="IPR003785">
    <property type="entry name" value="Creatininase/forma_Hydrolase"/>
</dbReference>
<dbReference type="PANTHER" id="PTHR35005">
    <property type="entry name" value="3-DEHYDRO-SCYLLO-INOSOSE HYDROLASE"/>
    <property type="match status" value="1"/>
</dbReference>
<protein>
    <submittedName>
        <fullName evidence="6">Creatininase family protein</fullName>
    </submittedName>
</protein>
<dbReference type="Proteomes" id="UP000274097">
    <property type="component" value="Unassembled WGS sequence"/>
</dbReference>
<accession>A0A3A9JKA5</accession>
<keyword evidence="3" id="KW-0378">Hydrolase</keyword>
<evidence type="ECO:0000313" key="6">
    <source>
        <dbReference type="EMBL" id="RKK04124.1"/>
    </source>
</evidence>
<keyword evidence="2" id="KW-0479">Metal-binding</keyword>
<organism evidence="6 9">
    <name type="scientific">Teichococcus wenyumeiae</name>
    <dbReference type="NCBI Taxonomy" id="2478470"/>
    <lineage>
        <taxon>Bacteria</taxon>
        <taxon>Pseudomonadati</taxon>
        <taxon>Pseudomonadota</taxon>
        <taxon>Alphaproteobacteria</taxon>
        <taxon>Acetobacterales</taxon>
        <taxon>Roseomonadaceae</taxon>
        <taxon>Roseomonas</taxon>
    </lineage>
</organism>
<dbReference type="PANTHER" id="PTHR35005:SF1">
    <property type="entry name" value="2-AMINO-5-FORMYLAMINO-6-RIBOSYLAMINOPYRIMIDIN-4(3H)-ONE 5'-MONOPHOSPHATE DEFORMYLASE"/>
    <property type="match status" value="1"/>
</dbReference>
<name>A0A3A9JKA5_9PROT</name>
<dbReference type="GO" id="GO:0046872">
    <property type="term" value="F:metal ion binding"/>
    <property type="evidence" value="ECO:0007669"/>
    <property type="project" value="UniProtKB-KW"/>
</dbReference>
<evidence type="ECO:0000313" key="7">
    <source>
        <dbReference type="EMBL" id="RMI17156.1"/>
    </source>
</evidence>
<dbReference type="Pfam" id="PF02633">
    <property type="entry name" value="Creatininase"/>
    <property type="match status" value="1"/>
</dbReference>
<dbReference type="GO" id="GO:0009231">
    <property type="term" value="P:riboflavin biosynthetic process"/>
    <property type="evidence" value="ECO:0007669"/>
    <property type="project" value="TreeGrafter"/>
</dbReference>
<sequence>MQLALSTWHEVENYLKSSDGIIIPIGSTEQHGPNGLIGTDHLCSEVVARGVGDRIGCAVAPTLAYGMSQHHLSFAGSATLRPSTLMLVVRDVVQSLAVHGFRHFFFINGHGGNVATVAAGFDEMYAGVSLSDGTKPVRCKMMLWSNGPRAKALAAELYGNANGSHATAAEVSLVQYYCPEHVKYAQMSPKVAPSGHPFFEAEHYRATYADGRIGSDPSLSTPEHGALLFAAAVDDMVEQYQAFLKCGG</sequence>
<evidence type="ECO:0000256" key="3">
    <source>
        <dbReference type="ARBA" id="ARBA00022801"/>
    </source>
</evidence>
<evidence type="ECO:0000256" key="5">
    <source>
        <dbReference type="ARBA" id="ARBA00024029"/>
    </source>
</evidence>
<dbReference type="InParanoid" id="A0A3A9JKA5"/>
<dbReference type="EMBL" id="RAQU01000055">
    <property type="protein sequence ID" value="RKK04124.1"/>
    <property type="molecule type" value="Genomic_DNA"/>
</dbReference>
<dbReference type="EMBL" id="RFLX01000036">
    <property type="protein sequence ID" value="RMI17156.1"/>
    <property type="molecule type" value="Genomic_DNA"/>
</dbReference>
<comment type="caution">
    <text evidence="6">The sequence shown here is derived from an EMBL/GenBank/DDBJ whole genome shotgun (WGS) entry which is preliminary data.</text>
</comment>
<comment type="cofactor">
    <cofactor evidence="1">
        <name>Zn(2+)</name>
        <dbReference type="ChEBI" id="CHEBI:29105"/>
    </cofactor>
</comment>
<evidence type="ECO:0000313" key="8">
    <source>
        <dbReference type="Proteomes" id="UP000274097"/>
    </source>
</evidence>
<keyword evidence="4" id="KW-0862">Zinc</keyword>
<dbReference type="Gene3D" id="3.40.50.10310">
    <property type="entry name" value="Creatininase"/>
    <property type="match status" value="1"/>
</dbReference>
<reference evidence="6 9" key="1">
    <citation type="submission" date="2018-09" db="EMBL/GenBank/DDBJ databases">
        <title>Roseomonas sp. nov., isolated from feces of Tibetan antelopes in the Qinghai-Tibet plateau, China.</title>
        <authorList>
            <person name="Tian Z."/>
        </authorList>
    </citation>
    <scope>NUCLEOTIDE SEQUENCE [LARGE SCALE GENOMIC DNA]</scope>
    <source>
        <strain evidence="7 8">Z23</strain>
        <strain evidence="6 9">Z24</strain>
    </source>
</reference>
<evidence type="ECO:0000256" key="1">
    <source>
        <dbReference type="ARBA" id="ARBA00001947"/>
    </source>
</evidence>
<dbReference type="RefSeq" id="WP_120638357.1">
    <property type="nucleotide sequence ID" value="NZ_RAQU01000055.1"/>
</dbReference>